<evidence type="ECO:0000313" key="2">
    <source>
        <dbReference type="EMBL" id="JAI48606.1"/>
    </source>
</evidence>
<feature type="region of interest" description="Disordered" evidence="1">
    <location>
        <begin position="121"/>
        <end position="152"/>
    </location>
</feature>
<organism evidence="2">
    <name type="scientific">Bactrocera latifrons</name>
    <name type="common">Malaysian fruit fly</name>
    <name type="synonym">Chaetodacus latifrons</name>
    <dbReference type="NCBI Taxonomy" id="174628"/>
    <lineage>
        <taxon>Eukaryota</taxon>
        <taxon>Metazoa</taxon>
        <taxon>Ecdysozoa</taxon>
        <taxon>Arthropoda</taxon>
        <taxon>Hexapoda</taxon>
        <taxon>Insecta</taxon>
        <taxon>Pterygota</taxon>
        <taxon>Neoptera</taxon>
        <taxon>Endopterygota</taxon>
        <taxon>Diptera</taxon>
        <taxon>Brachycera</taxon>
        <taxon>Muscomorpha</taxon>
        <taxon>Tephritoidea</taxon>
        <taxon>Tephritidae</taxon>
        <taxon>Bactrocera</taxon>
        <taxon>Bactrocera</taxon>
    </lineage>
</organism>
<protein>
    <submittedName>
        <fullName evidence="2">Uncharacterized protein</fullName>
    </submittedName>
</protein>
<dbReference type="AlphaFoldDB" id="A0A0K8WBR7"/>
<dbReference type="OrthoDB" id="7990365at2759"/>
<sequence length="221" mass="25767">MSTRFTKTLSANKFQDYKLYAINFQTNSLNSICEEFKKRVQTGMRRRIFIIDLEEKAKQLALTVRNTKRFDNYSVAMNAIEECLAEYHRISHIIAEEKKFSLIDYWMDNLNVPTGATLLKEPRKSSKKALKQTPSLLPKSPPKPTKASKMSRIEMEKKKSVLSYPTCPHLMPKQHNTVGRPEPLSKRKYIQDEPEYSKIFIILIGDMDNDFYVKLLSTYCL</sequence>
<accession>A0A0K8WBR7</accession>
<proteinExistence type="predicted"/>
<reference evidence="2" key="1">
    <citation type="submission" date="2015-06" db="EMBL/GenBank/DDBJ databases">
        <authorList>
            <person name="Hoefler B.C."/>
            <person name="Straight P.D."/>
        </authorList>
    </citation>
    <scope>NUCLEOTIDE SEQUENCE</scope>
</reference>
<name>A0A0K8WBR7_BACLA</name>
<dbReference type="EMBL" id="GDHF01003708">
    <property type="protein sequence ID" value="JAI48606.1"/>
    <property type="molecule type" value="Transcribed_RNA"/>
</dbReference>
<evidence type="ECO:0000256" key="1">
    <source>
        <dbReference type="SAM" id="MobiDB-lite"/>
    </source>
</evidence>
<gene>
    <name evidence="2" type="ORF">c0_g1_i3</name>
</gene>